<protein>
    <submittedName>
        <fullName evidence="2">Uncharacterized protein</fullName>
    </submittedName>
</protein>
<dbReference type="OrthoDB" id="10339210at2759"/>
<feature type="compositionally biased region" description="Basic and acidic residues" evidence="1">
    <location>
        <begin position="42"/>
        <end position="62"/>
    </location>
</feature>
<sequence>MGQNKITKKITPPTNKQRIQPPRGVKAQQNLNPKKRVGPGKIVEKEEPEEPPRKTRARDRLITRPPSGKRTLSSPMNLDSLDSKTDRSSQLSEDSVSKPGGGGSREIAISASVKAVMLQGVRDGEVQIVHHHSRTNNNIAEAVRILSNDMPYFQDPKNRPLKFWAIRLLERNPKKLDLFCDLPTSAEGMEWLAAEHKAEIQQGQTSGAPLRLLAPPPYFPPPPYE</sequence>
<feature type="compositionally biased region" description="Pro residues" evidence="1">
    <location>
        <begin position="214"/>
        <end position="225"/>
    </location>
</feature>
<evidence type="ECO:0000313" key="2">
    <source>
        <dbReference type="EMBL" id="KAF7137379.1"/>
    </source>
</evidence>
<dbReference type="AlphaFoldDB" id="A0A834GNZ5"/>
<proteinExistence type="predicted"/>
<reference evidence="2" key="1">
    <citation type="submission" date="2019-11" db="EMBL/GenBank/DDBJ databases">
        <authorList>
            <person name="Liu Y."/>
            <person name="Hou J."/>
            <person name="Li T.-Q."/>
            <person name="Guan C.-H."/>
            <person name="Wu X."/>
            <person name="Wu H.-Z."/>
            <person name="Ling F."/>
            <person name="Zhang R."/>
            <person name="Shi X.-G."/>
            <person name="Ren J.-P."/>
            <person name="Chen E.-F."/>
            <person name="Sun J.-M."/>
        </authorList>
    </citation>
    <scope>NUCLEOTIDE SEQUENCE</scope>
    <source>
        <strain evidence="2">Adult_tree_wgs_1</strain>
        <tissue evidence="2">Leaves</tissue>
    </source>
</reference>
<dbReference type="EMBL" id="WJXA01000007">
    <property type="protein sequence ID" value="KAF7137379.1"/>
    <property type="molecule type" value="Genomic_DNA"/>
</dbReference>
<gene>
    <name evidence="2" type="ORF">RHSIM_Rhsim07G0239200</name>
</gene>
<feature type="region of interest" description="Disordered" evidence="1">
    <location>
        <begin position="202"/>
        <end position="225"/>
    </location>
</feature>
<feature type="compositionally biased region" description="Low complexity" evidence="1">
    <location>
        <begin position="1"/>
        <end position="17"/>
    </location>
</feature>
<feature type="region of interest" description="Disordered" evidence="1">
    <location>
        <begin position="1"/>
        <end position="105"/>
    </location>
</feature>
<evidence type="ECO:0000313" key="3">
    <source>
        <dbReference type="Proteomes" id="UP000626092"/>
    </source>
</evidence>
<name>A0A834GNZ5_RHOSS</name>
<keyword evidence="3" id="KW-1185">Reference proteome</keyword>
<evidence type="ECO:0000256" key="1">
    <source>
        <dbReference type="SAM" id="MobiDB-lite"/>
    </source>
</evidence>
<comment type="caution">
    <text evidence="2">The sequence shown here is derived from an EMBL/GenBank/DDBJ whole genome shotgun (WGS) entry which is preliminary data.</text>
</comment>
<dbReference type="Proteomes" id="UP000626092">
    <property type="component" value="Unassembled WGS sequence"/>
</dbReference>
<organism evidence="2 3">
    <name type="scientific">Rhododendron simsii</name>
    <name type="common">Sims's rhododendron</name>
    <dbReference type="NCBI Taxonomy" id="118357"/>
    <lineage>
        <taxon>Eukaryota</taxon>
        <taxon>Viridiplantae</taxon>
        <taxon>Streptophyta</taxon>
        <taxon>Embryophyta</taxon>
        <taxon>Tracheophyta</taxon>
        <taxon>Spermatophyta</taxon>
        <taxon>Magnoliopsida</taxon>
        <taxon>eudicotyledons</taxon>
        <taxon>Gunneridae</taxon>
        <taxon>Pentapetalae</taxon>
        <taxon>asterids</taxon>
        <taxon>Ericales</taxon>
        <taxon>Ericaceae</taxon>
        <taxon>Ericoideae</taxon>
        <taxon>Rhodoreae</taxon>
        <taxon>Rhododendron</taxon>
    </lineage>
</organism>
<accession>A0A834GNZ5</accession>